<dbReference type="EMBL" id="JANBVO010000044">
    <property type="protein sequence ID" value="KAJ9134330.1"/>
    <property type="molecule type" value="Genomic_DNA"/>
</dbReference>
<dbReference type="Gene3D" id="3.40.50.1110">
    <property type="entry name" value="SGNH hydrolase"/>
    <property type="match status" value="1"/>
</dbReference>
<dbReference type="Proteomes" id="UP001174694">
    <property type="component" value="Unassembled WGS sequence"/>
</dbReference>
<keyword evidence="3" id="KW-1185">Reference proteome</keyword>
<name>A0AA38R3C7_9PEZI</name>
<dbReference type="PANTHER" id="PTHR43695:SF2">
    <property type="entry name" value="PUTATIVE (AFU_ORTHOLOGUE AFUA_2G17250)-RELATED"/>
    <property type="match status" value="1"/>
</dbReference>
<feature type="domain" description="SGNH hydrolase-type esterase" evidence="1">
    <location>
        <begin position="15"/>
        <end position="194"/>
    </location>
</feature>
<evidence type="ECO:0000313" key="2">
    <source>
        <dbReference type="EMBL" id="KAJ9134330.1"/>
    </source>
</evidence>
<dbReference type="GO" id="GO:0016787">
    <property type="term" value="F:hydrolase activity"/>
    <property type="evidence" value="ECO:0007669"/>
    <property type="project" value="InterPro"/>
</dbReference>
<organism evidence="2 3">
    <name type="scientific">Pleurostoma richardsiae</name>
    <dbReference type="NCBI Taxonomy" id="41990"/>
    <lineage>
        <taxon>Eukaryota</taxon>
        <taxon>Fungi</taxon>
        <taxon>Dikarya</taxon>
        <taxon>Ascomycota</taxon>
        <taxon>Pezizomycotina</taxon>
        <taxon>Sordariomycetes</taxon>
        <taxon>Sordariomycetidae</taxon>
        <taxon>Calosphaeriales</taxon>
        <taxon>Pleurostomataceae</taxon>
        <taxon>Pleurostoma</taxon>
    </lineage>
</organism>
<dbReference type="InterPro" id="IPR013830">
    <property type="entry name" value="SGNH_hydro"/>
</dbReference>
<gene>
    <name evidence="2" type="ORF">NKR23_g10189</name>
</gene>
<dbReference type="InterPro" id="IPR037459">
    <property type="entry name" value="RhgT-like"/>
</dbReference>
<comment type="caution">
    <text evidence="2">The sequence shown here is derived from an EMBL/GenBank/DDBJ whole genome shotgun (WGS) entry which is preliminary data.</text>
</comment>
<protein>
    <submittedName>
        <fullName evidence="2">Rhamnogalacturonan acetylesterase RhgT</fullName>
    </submittedName>
</protein>
<dbReference type="Pfam" id="PF13472">
    <property type="entry name" value="Lipase_GDSL_2"/>
    <property type="match status" value="1"/>
</dbReference>
<accession>A0AA38R3C7</accession>
<dbReference type="InterPro" id="IPR036514">
    <property type="entry name" value="SGNH_hydro_sf"/>
</dbReference>
<dbReference type="PANTHER" id="PTHR43695">
    <property type="entry name" value="PUTATIVE (AFU_ORTHOLOGUE AFUA_2G17250)-RELATED"/>
    <property type="match status" value="1"/>
</dbReference>
<evidence type="ECO:0000259" key="1">
    <source>
        <dbReference type="Pfam" id="PF13472"/>
    </source>
</evidence>
<proteinExistence type="predicted"/>
<evidence type="ECO:0000313" key="3">
    <source>
        <dbReference type="Proteomes" id="UP001174694"/>
    </source>
</evidence>
<dbReference type="AlphaFoldDB" id="A0AA38R3C7"/>
<sequence length="245" mass="25927">MLGFSCTKPPAFFLAGDSTTAVQSSGGGGWGNGFLSFLKSPAWGINYGHNGATTVSFVAGGDWSRVVGSLKNNSASYDCYVTIQFGHNDQKPAANISLSQYQTNLENLAGEVKTAGGTPILVTPLTRRAFTSDHNATDSLHNERLATIAAAKASSTRYIDLNAASLAYVDAIGNASAQVYDLNGNDTTHLNDYGSVVFGRMVADLLLGHPPVVHGDAHYTEDPCLERWIKPNETLSSNIWAGLPA</sequence>
<dbReference type="CDD" id="cd01821">
    <property type="entry name" value="Rhamnogalacturan_acetylesterase_like"/>
    <property type="match status" value="1"/>
</dbReference>
<dbReference type="SUPFAM" id="SSF52266">
    <property type="entry name" value="SGNH hydrolase"/>
    <property type="match status" value="1"/>
</dbReference>
<reference evidence="2" key="1">
    <citation type="submission" date="2022-07" db="EMBL/GenBank/DDBJ databases">
        <title>Fungi with potential for degradation of polypropylene.</title>
        <authorList>
            <person name="Gostincar C."/>
        </authorList>
    </citation>
    <scope>NUCLEOTIDE SEQUENCE</scope>
    <source>
        <strain evidence="2">EXF-13308</strain>
    </source>
</reference>